<evidence type="ECO:0000313" key="3">
    <source>
        <dbReference type="EMBL" id="QDY43963.1"/>
    </source>
</evidence>
<dbReference type="SUPFAM" id="SSF56281">
    <property type="entry name" value="Metallo-hydrolase/oxidoreductase"/>
    <property type="match status" value="1"/>
</dbReference>
<keyword evidence="3" id="KW-0614">Plasmid</keyword>
<dbReference type="PANTHER" id="PTHR15032">
    <property type="entry name" value="N-ACYL-PHOSPHATIDYLETHANOLAMINE-HYDROLYZING PHOSPHOLIPASE D"/>
    <property type="match status" value="1"/>
</dbReference>
<dbReference type="Gene3D" id="3.60.15.10">
    <property type="entry name" value="Ribonuclease Z/Hydroxyacylglutathione hydrolase-like"/>
    <property type="match status" value="1"/>
</dbReference>
<dbReference type="OrthoDB" id="9805728at2"/>
<gene>
    <name evidence="3" type="ORF">D8B20_18755</name>
</gene>
<dbReference type="InterPro" id="IPR036866">
    <property type="entry name" value="RibonucZ/Hydroxyglut_hydro"/>
</dbReference>
<organism evidence="3 4">
    <name type="scientific">Candidatus Pantoea soli</name>
    <dbReference type="NCBI Taxonomy" id="3098669"/>
    <lineage>
        <taxon>Bacteria</taxon>
        <taxon>Pseudomonadati</taxon>
        <taxon>Pseudomonadota</taxon>
        <taxon>Gammaproteobacteria</taxon>
        <taxon>Enterobacterales</taxon>
        <taxon>Erwiniaceae</taxon>
        <taxon>Pantoea</taxon>
    </lineage>
</organism>
<feature type="domain" description="Metallo-beta-lactamase" evidence="2">
    <location>
        <begin position="96"/>
        <end position="289"/>
    </location>
</feature>
<accession>A0A518XIF3</accession>
<dbReference type="EMBL" id="CP032703">
    <property type="protein sequence ID" value="QDY43963.1"/>
    <property type="molecule type" value="Genomic_DNA"/>
</dbReference>
<evidence type="ECO:0000259" key="2">
    <source>
        <dbReference type="Pfam" id="PF12706"/>
    </source>
</evidence>
<evidence type="ECO:0000313" key="4">
    <source>
        <dbReference type="Proteomes" id="UP000319411"/>
    </source>
</evidence>
<reference evidence="3 4" key="1">
    <citation type="submission" date="2018-10" db="EMBL/GenBank/DDBJ databases">
        <title>Genome Sequencing of Pantoea dispersa DSM 32899.</title>
        <authorList>
            <person name="Nawrath M."/>
            <person name="Ottenheim C."/>
            <person name="Wilm A."/>
            <person name="Zimmermann W."/>
            <person name="Wu J.C."/>
        </authorList>
    </citation>
    <scope>NUCLEOTIDE SEQUENCE [LARGE SCALE GENOMIC DNA]</scope>
    <source>
        <strain evidence="3 4">DSM 32899</strain>
        <plasmid evidence="3 4">unnamed1</plasmid>
    </source>
</reference>
<feature type="region of interest" description="Disordered" evidence="1">
    <location>
        <begin position="1"/>
        <end position="20"/>
    </location>
</feature>
<geneLocation type="plasmid" evidence="3 4">
    <name>unnamed1</name>
</geneLocation>
<dbReference type="Pfam" id="PF12706">
    <property type="entry name" value="Lactamase_B_2"/>
    <property type="match status" value="1"/>
</dbReference>
<dbReference type="Proteomes" id="UP000319411">
    <property type="component" value="Plasmid unnamed1"/>
</dbReference>
<dbReference type="GO" id="GO:0005737">
    <property type="term" value="C:cytoplasm"/>
    <property type="evidence" value="ECO:0007669"/>
    <property type="project" value="TreeGrafter"/>
</dbReference>
<dbReference type="InterPro" id="IPR001279">
    <property type="entry name" value="Metallo-B-lactamas"/>
</dbReference>
<name>A0A518XIF3_9GAMM</name>
<sequence length="354" mass="39383">MFNDADTAAGQLPGDAQPAHFDGKRFHNARPRQQPGLAGFSRIMWDFFFNKPADTVPDRALPVQPITTQALADAAAHSVFRLGHSSLLLKLSGRYWLVDPVFAERASPFRWLGPKRFQPAPIALSALPPLEGVILTHDHYDHLDRHALLQLNDRVNHIITPLGVGDLLVKWGIAAAKITQLAWWQAQDIAGIRFVCTPTQHFSGRGLFDGNKHLWCSWTLLMPGLKLFLGGDSGYFDGFKTIGRRFGPFDAVFLENGAYDPRWADIHMQPADTLQASVDLNARWLFPIHNATFDLAFHRWDDPLQQIVRLAAARNVALCLPMLGQGIDLLQPQTQPDWWSAPDLTARGSGDPAG</sequence>
<keyword evidence="4" id="KW-1185">Reference proteome</keyword>
<dbReference type="KEGG" id="pdis:D8B20_18755"/>
<dbReference type="AlphaFoldDB" id="A0A518XIF3"/>
<proteinExistence type="predicted"/>
<evidence type="ECO:0000256" key="1">
    <source>
        <dbReference type="SAM" id="MobiDB-lite"/>
    </source>
</evidence>
<dbReference type="RefSeq" id="WP_145891121.1">
    <property type="nucleotide sequence ID" value="NZ_CP032703.1"/>
</dbReference>
<protein>
    <submittedName>
        <fullName evidence="3">MBL fold metallo-hydrolase</fullName>
    </submittedName>
</protein>
<dbReference type="PANTHER" id="PTHR15032:SF4">
    <property type="entry name" value="N-ACYL-PHOSPHATIDYLETHANOLAMINE-HYDROLYZING PHOSPHOLIPASE D"/>
    <property type="match status" value="1"/>
</dbReference>